<dbReference type="OrthoDB" id="5515931at2"/>
<reference evidence="1 2" key="1">
    <citation type="submission" date="2015-07" db="EMBL/GenBank/DDBJ databases">
        <title>Genome analysis of myxobacterium Chondromyces crocatus Cm c5 reveals a high potential for natural compound synthesis and the genetic basis for the loss of fruiting body formation.</title>
        <authorList>
            <person name="Zaburannyi N."/>
            <person name="Bunk B."/>
            <person name="Maier J."/>
            <person name="Overmann J."/>
            <person name="Mueller R."/>
        </authorList>
    </citation>
    <scope>NUCLEOTIDE SEQUENCE [LARGE SCALE GENOMIC DNA]</scope>
    <source>
        <strain evidence="1 2">Cm c5</strain>
    </source>
</reference>
<dbReference type="KEGG" id="ccro:CMC5_060150"/>
<proteinExistence type="predicted"/>
<evidence type="ECO:0000313" key="1">
    <source>
        <dbReference type="EMBL" id="AKT41804.1"/>
    </source>
</evidence>
<evidence type="ECO:0000313" key="2">
    <source>
        <dbReference type="Proteomes" id="UP000067626"/>
    </source>
</evidence>
<name>A0A0K1ELR0_CHOCO</name>
<keyword evidence="2" id="KW-1185">Reference proteome</keyword>
<organism evidence="1 2">
    <name type="scientific">Chondromyces crocatus</name>
    <dbReference type="NCBI Taxonomy" id="52"/>
    <lineage>
        <taxon>Bacteria</taxon>
        <taxon>Pseudomonadati</taxon>
        <taxon>Myxococcota</taxon>
        <taxon>Polyangia</taxon>
        <taxon>Polyangiales</taxon>
        <taxon>Polyangiaceae</taxon>
        <taxon>Chondromyces</taxon>
    </lineage>
</organism>
<gene>
    <name evidence="1" type="ORF">CMC5_060150</name>
</gene>
<accession>A0A0K1ELR0</accession>
<dbReference type="EMBL" id="CP012159">
    <property type="protein sequence ID" value="AKT41804.1"/>
    <property type="molecule type" value="Genomic_DNA"/>
</dbReference>
<sequence length="504" mass="56364">MVDGADVEALAARLFPFVEGRWTLDVSRRGDGRPSADGICIEGSELLLVVHLSEGGEEGSPRKVREVMVTYDIAGVSRERWEAYVEGWKRAFPSLIARAAAARHPELFGAIGCAQVLREATLVTADDFARGMQAPSTLEASRQLAFPDRPPTEAEYEAYLEIARPERREDVVRRRDEAYERAMARHPAVAERLAATHGFVLPKQVALTWAFFSSLSRQEWQALFLMDLEPGRLCGVLDLFREGWLELPLVEGFDARMHGVRCDDPPELLLMVQDSQDRYGLFYDDPARMPSGVVRSPRHGQDEWWAETYLDGLRRRLEAALRYPAHSFAEEMKQGVCDARLIVEALDDFQERVERIRAEDRAGMLHPYEERLGMANTACGVGPVTPLGDAGEFEFAAERGDYQVARGDLQAPIAGWIASAREALAQGDPRHALALGRDLHASCWATEYALWQAEALALMVEAYQALGREALARRVEVHHASRHQQQRSGYCNPPDVQVGFRALG</sequence>
<dbReference type="AlphaFoldDB" id="A0A0K1ELR0"/>
<protein>
    <submittedName>
        <fullName evidence="1">Uncharacterized protein</fullName>
    </submittedName>
</protein>
<dbReference type="RefSeq" id="WP_050433532.1">
    <property type="nucleotide sequence ID" value="NZ_CP012159.1"/>
</dbReference>
<dbReference type="Proteomes" id="UP000067626">
    <property type="component" value="Chromosome"/>
</dbReference>